<organism evidence="1 2">
    <name type="scientific">Fusarium gaditjirri</name>
    <dbReference type="NCBI Taxonomy" id="282569"/>
    <lineage>
        <taxon>Eukaryota</taxon>
        <taxon>Fungi</taxon>
        <taxon>Dikarya</taxon>
        <taxon>Ascomycota</taxon>
        <taxon>Pezizomycotina</taxon>
        <taxon>Sordariomycetes</taxon>
        <taxon>Hypocreomycetidae</taxon>
        <taxon>Hypocreales</taxon>
        <taxon>Nectriaceae</taxon>
        <taxon>Fusarium</taxon>
        <taxon>Fusarium nisikadoi species complex</taxon>
    </lineage>
</organism>
<proteinExistence type="predicted"/>
<comment type="caution">
    <text evidence="1">The sequence shown here is derived from an EMBL/GenBank/DDBJ whole genome shotgun (WGS) entry which is preliminary data.</text>
</comment>
<sequence length="229" mass="25697">MNGSIPAEAFDKIIPITERDGAVWDRCVCVTSKASELFVSPPCSVDSHGSVNIESWDQKLHASRQMLLIHPARLSFICRHNSMTPKKLWGSFYGEGCHYKLLRDDLMNGLLHCVDYGEMKKRTGQAFEYDLWDTEGEQVLSLEGTKQLQWLLARPIYLPTPPALQFLTIEGPALQAGTKVFLGFVRYLTILDHVVDVPINDIESELKASYKVFEPPSAIITAQPFLSLG</sequence>
<protein>
    <submittedName>
        <fullName evidence="1">Uncharacterized protein</fullName>
    </submittedName>
</protein>
<keyword evidence="2" id="KW-1185">Reference proteome</keyword>
<dbReference type="Proteomes" id="UP000604273">
    <property type="component" value="Unassembled WGS sequence"/>
</dbReference>
<evidence type="ECO:0000313" key="2">
    <source>
        <dbReference type="Proteomes" id="UP000604273"/>
    </source>
</evidence>
<dbReference type="OrthoDB" id="3243178at2759"/>
<name>A0A8H4TJR8_9HYPO</name>
<accession>A0A8H4TJR8</accession>
<reference evidence="1" key="2">
    <citation type="submission" date="2020-05" db="EMBL/GenBank/DDBJ databases">
        <authorList>
            <person name="Kim H.-S."/>
            <person name="Proctor R.H."/>
            <person name="Brown D.W."/>
        </authorList>
    </citation>
    <scope>NUCLEOTIDE SEQUENCE</scope>
    <source>
        <strain evidence="1">NRRL 45417</strain>
    </source>
</reference>
<dbReference type="AlphaFoldDB" id="A0A8H4TJR8"/>
<dbReference type="EMBL" id="JABFAI010000039">
    <property type="protein sequence ID" value="KAF4959181.1"/>
    <property type="molecule type" value="Genomic_DNA"/>
</dbReference>
<reference evidence="1" key="1">
    <citation type="journal article" date="2020" name="BMC Genomics">
        <title>Correction to: Identification and distribution of gene clusters required for synthesis of sphingolipid metabolism inhibitors in diverse species of the filamentous fungus Fusarium.</title>
        <authorList>
            <person name="Kim H.S."/>
            <person name="Lohmar J.M."/>
            <person name="Busman M."/>
            <person name="Brown D.W."/>
            <person name="Naumann T.A."/>
            <person name="Divon H.H."/>
            <person name="Lysoe E."/>
            <person name="Uhlig S."/>
            <person name="Proctor R.H."/>
        </authorList>
    </citation>
    <scope>NUCLEOTIDE SEQUENCE</scope>
    <source>
        <strain evidence="1">NRRL 45417</strain>
    </source>
</reference>
<evidence type="ECO:0000313" key="1">
    <source>
        <dbReference type="EMBL" id="KAF4959181.1"/>
    </source>
</evidence>
<gene>
    <name evidence="1" type="ORF">FGADI_1869</name>
</gene>